<dbReference type="RefSeq" id="WP_036826329.1">
    <property type="nucleotide sequence ID" value="NZ_JGVO01000739.1"/>
</dbReference>
<proteinExistence type="predicted"/>
<sequence>MKKSISIAIGLLATVSLSAQATLVSIENCSGTAKNGPAVTCEITNSPANVISPNPNNNKLVAWDEVQNHVLVEDLKVDRVFDPTASFIEDAGNSGYFIKAGTIVSSHYVQWDPNGRGQINASIVLDSQIFAFITSDQNLFDSDDQLALPNINYNDFNLRGIEKKDTTVFDGDSASINWTASSPGDWARLITAYSPAAEAQVSEPVTIALFLSGLIGFVCRRKVTN</sequence>
<dbReference type="EMBL" id="PYMA01000026">
    <property type="protein sequence ID" value="PSW10740.1"/>
    <property type="molecule type" value="Genomic_DNA"/>
</dbReference>
<dbReference type="OrthoDB" id="7676189at2"/>
<feature type="signal peptide" evidence="1">
    <location>
        <begin position="1"/>
        <end position="21"/>
    </location>
</feature>
<evidence type="ECO:0000313" key="2">
    <source>
        <dbReference type="EMBL" id="PSW10740.1"/>
    </source>
</evidence>
<reference evidence="2 3" key="1">
    <citation type="submission" date="2018-01" db="EMBL/GenBank/DDBJ databases">
        <title>Whole genome sequencing of Histamine producing bacteria.</title>
        <authorList>
            <person name="Butler K."/>
        </authorList>
    </citation>
    <scope>NUCLEOTIDE SEQUENCE [LARGE SCALE GENOMIC DNA]</scope>
    <source>
        <strain evidence="2 3">DSM 100436</strain>
    </source>
</reference>
<feature type="chain" id="PRO_5015767924" description="PEP-CTERM sorting domain-containing protein" evidence="1">
    <location>
        <begin position="22"/>
        <end position="225"/>
    </location>
</feature>
<dbReference type="AlphaFoldDB" id="A0A2T3NAH5"/>
<name>A0A2T3NAH5_9GAMM</name>
<comment type="caution">
    <text evidence="2">The sequence shown here is derived from an EMBL/GenBank/DDBJ whole genome shotgun (WGS) entry which is preliminary data.</text>
</comment>
<evidence type="ECO:0000256" key="1">
    <source>
        <dbReference type="SAM" id="SignalP"/>
    </source>
</evidence>
<keyword evidence="3" id="KW-1185">Reference proteome</keyword>
<dbReference type="Proteomes" id="UP000241771">
    <property type="component" value="Unassembled WGS sequence"/>
</dbReference>
<organism evidence="2 3">
    <name type="scientific">Photobacterium sanctipauli</name>
    <dbReference type="NCBI Taxonomy" id="1342794"/>
    <lineage>
        <taxon>Bacteria</taxon>
        <taxon>Pseudomonadati</taxon>
        <taxon>Pseudomonadota</taxon>
        <taxon>Gammaproteobacteria</taxon>
        <taxon>Vibrionales</taxon>
        <taxon>Vibrionaceae</taxon>
        <taxon>Photobacterium</taxon>
    </lineage>
</organism>
<evidence type="ECO:0000313" key="3">
    <source>
        <dbReference type="Proteomes" id="UP000241771"/>
    </source>
</evidence>
<accession>A0A2T3NAH5</accession>
<gene>
    <name evidence="2" type="ORF">C9I98_24775</name>
</gene>
<evidence type="ECO:0008006" key="4">
    <source>
        <dbReference type="Google" id="ProtNLM"/>
    </source>
</evidence>
<keyword evidence="1" id="KW-0732">Signal</keyword>
<protein>
    <recommendedName>
        <fullName evidence="4">PEP-CTERM sorting domain-containing protein</fullName>
    </recommendedName>
</protein>